<evidence type="ECO:0000256" key="1">
    <source>
        <dbReference type="SAM" id="Phobius"/>
    </source>
</evidence>
<keyword evidence="1" id="KW-0472">Membrane</keyword>
<accession>A0AAW5MTQ7</accession>
<protein>
    <recommendedName>
        <fullName evidence="4">Cytochrome ubiquinol oxidase subunit I</fullName>
    </recommendedName>
</protein>
<keyword evidence="1" id="KW-0812">Transmembrane</keyword>
<proteinExistence type="predicted"/>
<evidence type="ECO:0008006" key="4">
    <source>
        <dbReference type="Google" id="ProtNLM"/>
    </source>
</evidence>
<feature type="transmembrane region" description="Helical" evidence="1">
    <location>
        <begin position="6"/>
        <end position="31"/>
    </location>
</feature>
<gene>
    <name evidence="2" type="ORF">NVV43_28715</name>
</gene>
<evidence type="ECO:0000313" key="3">
    <source>
        <dbReference type="Proteomes" id="UP001206878"/>
    </source>
</evidence>
<reference evidence="2" key="1">
    <citation type="submission" date="2022-07" db="EMBL/GenBank/DDBJ databases">
        <title>Diversity of ethanolamine utilization by human commensal Escherichia coli.</title>
        <authorList>
            <person name="Jubelin G."/>
        </authorList>
    </citation>
    <scope>NUCLEOTIDE SEQUENCE</scope>
    <source>
        <strain evidence="2">S1</strain>
    </source>
</reference>
<name>A0AAW5MTQ7_9ESCH</name>
<organism evidence="2 3">
    <name type="scientific">Escherichia marmotae</name>
    <dbReference type="NCBI Taxonomy" id="1499973"/>
    <lineage>
        <taxon>Bacteria</taxon>
        <taxon>Pseudomonadati</taxon>
        <taxon>Pseudomonadota</taxon>
        <taxon>Gammaproteobacteria</taxon>
        <taxon>Enterobacterales</taxon>
        <taxon>Enterobacteriaceae</taxon>
        <taxon>Escherichia</taxon>
    </lineage>
</organism>
<sequence>SPTLTTGQVLLSLITFALLYALLLVLFLFLLDRKIKHGPEAPEEPHGSDLPNTFREVFRSRSQGRASGELELEEDHVPS</sequence>
<keyword evidence="1" id="KW-1133">Transmembrane helix</keyword>
<dbReference type="Proteomes" id="UP001206878">
    <property type="component" value="Unassembled WGS sequence"/>
</dbReference>
<comment type="caution">
    <text evidence="2">The sequence shown here is derived from an EMBL/GenBank/DDBJ whole genome shotgun (WGS) entry which is preliminary data.</text>
</comment>
<feature type="non-terminal residue" evidence="2">
    <location>
        <position position="1"/>
    </location>
</feature>
<dbReference type="EMBL" id="JANPXH010001276">
    <property type="protein sequence ID" value="MCR6679439.1"/>
    <property type="molecule type" value="Genomic_DNA"/>
</dbReference>
<evidence type="ECO:0000313" key="2">
    <source>
        <dbReference type="EMBL" id="MCR6679439.1"/>
    </source>
</evidence>
<dbReference type="AlphaFoldDB" id="A0AAW5MTQ7"/>